<dbReference type="InterPro" id="IPR012932">
    <property type="entry name" value="VKOR"/>
</dbReference>
<dbReference type="SUPFAM" id="SSF52833">
    <property type="entry name" value="Thioredoxin-like"/>
    <property type="match status" value="1"/>
</dbReference>
<evidence type="ECO:0000256" key="2">
    <source>
        <dbReference type="ARBA" id="ARBA00005791"/>
    </source>
</evidence>
<dbReference type="InterPro" id="IPR012336">
    <property type="entry name" value="Thioredoxin-like_fold"/>
</dbReference>
<feature type="transmembrane region" description="Helical" evidence="12">
    <location>
        <begin position="170"/>
        <end position="191"/>
    </location>
</feature>
<evidence type="ECO:0000313" key="15">
    <source>
        <dbReference type="Proteomes" id="UP000291236"/>
    </source>
</evidence>
<dbReference type="InterPro" id="IPR036249">
    <property type="entry name" value="Thioredoxin-like_sf"/>
</dbReference>
<protein>
    <submittedName>
        <fullName evidence="14">Vitamin K epoxide reductase</fullName>
    </submittedName>
</protein>
<dbReference type="GO" id="GO:0016491">
    <property type="term" value="F:oxidoreductase activity"/>
    <property type="evidence" value="ECO:0007669"/>
    <property type="project" value="UniProtKB-KW"/>
</dbReference>
<comment type="subcellular location">
    <subcellularLocation>
        <location evidence="1">Membrane</location>
        <topology evidence="1">Multi-pass membrane protein</topology>
    </subcellularLocation>
</comment>
<proteinExistence type="inferred from homology"/>
<feature type="transmembrane region" description="Helical" evidence="12">
    <location>
        <begin position="103"/>
        <end position="124"/>
    </location>
</feature>
<dbReference type="Pfam" id="PF07884">
    <property type="entry name" value="VKOR"/>
    <property type="match status" value="1"/>
</dbReference>
<keyword evidence="6" id="KW-0732">Signal</keyword>
<accession>A0A4V0P2L4</accession>
<dbReference type="CDD" id="cd12918">
    <property type="entry name" value="VKOR_arc"/>
    <property type="match status" value="1"/>
</dbReference>
<dbReference type="Pfam" id="PF13462">
    <property type="entry name" value="Thioredoxin_4"/>
    <property type="match status" value="1"/>
</dbReference>
<dbReference type="CDD" id="cd02972">
    <property type="entry name" value="DsbA_family"/>
    <property type="match status" value="1"/>
</dbReference>
<keyword evidence="5" id="KW-0874">Quinone</keyword>
<dbReference type="OrthoDB" id="224010at2"/>
<evidence type="ECO:0000256" key="3">
    <source>
        <dbReference type="ARBA" id="ARBA00006214"/>
    </source>
</evidence>
<dbReference type="Gene3D" id="3.40.30.10">
    <property type="entry name" value="Glutaredoxin"/>
    <property type="match status" value="1"/>
</dbReference>
<dbReference type="GO" id="GO:0016020">
    <property type="term" value="C:membrane"/>
    <property type="evidence" value="ECO:0007669"/>
    <property type="project" value="UniProtKB-SubCell"/>
</dbReference>
<keyword evidence="15" id="KW-1185">Reference proteome</keyword>
<dbReference type="PANTHER" id="PTHR13887">
    <property type="entry name" value="GLUTATHIONE S-TRANSFERASE KAPPA"/>
    <property type="match status" value="1"/>
</dbReference>
<comment type="similarity">
    <text evidence="2">Belongs to the thioredoxin family. DsbA subfamily.</text>
</comment>
<evidence type="ECO:0000313" key="14">
    <source>
        <dbReference type="EMBL" id="BBH53637.1"/>
    </source>
</evidence>
<organism evidence="14 15">
    <name type="scientific">Fluviispira sanaruensis</name>
    <dbReference type="NCBI Taxonomy" id="2493639"/>
    <lineage>
        <taxon>Bacteria</taxon>
        <taxon>Pseudomonadati</taxon>
        <taxon>Bdellovibrionota</taxon>
        <taxon>Oligoflexia</taxon>
        <taxon>Silvanigrellales</taxon>
        <taxon>Silvanigrellaceae</taxon>
        <taxon>Fluviispira</taxon>
    </lineage>
</organism>
<evidence type="ECO:0000256" key="7">
    <source>
        <dbReference type="ARBA" id="ARBA00022989"/>
    </source>
</evidence>
<evidence type="ECO:0000256" key="4">
    <source>
        <dbReference type="ARBA" id="ARBA00022692"/>
    </source>
</evidence>
<dbReference type="KEGG" id="sbf:JCM31447_20840"/>
<keyword evidence="8" id="KW-0560">Oxidoreductase</keyword>
<comment type="similarity">
    <text evidence="3">Belongs to the VKOR family.</text>
</comment>
<evidence type="ECO:0000256" key="8">
    <source>
        <dbReference type="ARBA" id="ARBA00023002"/>
    </source>
</evidence>
<dbReference type="Proteomes" id="UP000291236">
    <property type="component" value="Chromosome"/>
</dbReference>
<dbReference type="EMBL" id="AP019368">
    <property type="protein sequence ID" value="BBH53637.1"/>
    <property type="molecule type" value="Genomic_DNA"/>
</dbReference>
<dbReference type="RefSeq" id="WP_130609898.1">
    <property type="nucleotide sequence ID" value="NZ_AP019368.1"/>
</dbReference>
<feature type="domain" description="Vitamin K epoxide reductase" evidence="13">
    <location>
        <begin position="14"/>
        <end position="155"/>
    </location>
</feature>
<feature type="transmembrane region" description="Helical" evidence="12">
    <location>
        <begin position="20"/>
        <end position="40"/>
    </location>
</feature>
<keyword evidence="7 12" id="KW-1133">Transmembrane helix</keyword>
<feature type="transmembrane region" description="Helical" evidence="12">
    <location>
        <begin position="71"/>
        <end position="91"/>
    </location>
</feature>
<reference evidence="14 15" key="1">
    <citation type="submission" date="2018-12" db="EMBL/GenBank/DDBJ databases">
        <title>Rubrispira sanarue gen. nov., sp., nov., a member of the order Silvanigrellales, isolated from a brackish lake in Hamamatsu Japan.</title>
        <authorList>
            <person name="Maejima Y."/>
            <person name="Iino T."/>
            <person name="Muraguchi Y."/>
            <person name="Fukuda K."/>
            <person name="Nojiri H."/>
            <person name="Ohkuma M."/>
            <person name="Moriuchi R."/>
            <person name="Dohra H."/>
            <person name="Kimbara K."/>
            <person name="Shintani M."/>
        </authorList>
    </citation>
    <scope>NUCLEOTIDE SEQUENCE [LARGE SCALE GENOMIC DNA]</scope>
    <source>
        <strain evidence="14 15">RF1110005</strain>
    </source>
</reference>
<dbReference type="InterPro" id="IPR038354">
    <property type="entry name" value="VKOR_sf"/>
</dbReference>
<keyword evidence="9 12" id="KW-0472">Membrane</keyword>
<evidence type="ECO:0000256" key="10">
    <source>
        <dbReference type="ARBA" id="ARBA00023157"/>
    </source>
</evidence>
<evidence type="ECO:0000256" key="12">
    <source>
        <dbReference type="SAM" id="Phobius"/>
    </source>
</evidence>
<evidence type="ECO:0000256" key="1">
    <source>
        <dbReference type="ARBA" id="ARBA00004141"/>
    </source>
</evidence>
<sequence>MENINKNQGDSHFLKKISLVSILISIVGFAVSLYALIIHLELILNSSSTSVCDINAKLSCSAVIGSSYGEFAAIPLGAFGMTYFSILFSAAIMPRIANINHKWLASVELALGLVGLFTSIVLAYISYKVIQITCPTCTVIHITTAAYTLVKIKQYLNLKNETKRSQPDALTRFLAVSLCFGLPPLAAGLIGNIMAEHFKKPAVEASANTEKKPEQSNIPTVEANNATKALMTFNKTNFVGNGEDYRRGSDSAKVIVQMFSDYGCPHCRIATEAIMKAQDIVGLNKVLYVYRFFPLSNKCNPFMQSEGPYEYSCTLTEATRCAGQQGKFWEFKSWGFSAQFWSDAQRSESFSMKGLKKEADVLGINSDQFTQCIQSHVELQKIKDDAQIANQLNIKGTPLIFINGVEYTGDHTFLAFSEAFNRSL</sequence>
<evidence type="ECO:0000256" key="5">
    <source>
        <dbReference type="ARBA" id="ARBA00022719"/>
    </source>
</evidence>
<evidence type="ECO:0000259" key="13">
    <source>
        <dbReference type="SMART" id="SM00756"/>
    </source>
</evidence>
<dbReference type="PANTHER" id="PTHR13887:SF14">
    <property type="entry name" value="DISULFIDE BOND FORMATION PROTEIN D"/>
    <property type="match status" value="1"/>
</dbReference>
<keyword evidence="10" id="KW-1015">Disulfide bond</keyword>
<keyword evidence="4 12" id="KW-0812">Transmembrane</keyword>
<keyword evidence="11" id="KW-0676">Redox-active center</keyword>
<feature type="transmembrane region" description="Helical" evidence="12">
    <location>
        <begin position="130"/>
        <end position="150"/>
    </location>
</feature>
<dbReference type="AlphaFoldDB" id="A0A4V0P2L4"/>
<dbReference type="SMART" id="SM00756">
    <property type="entry name" value="VKc"/>
    <property type="match status" value="1"/>
</dbReference>
<evidence type="ECO:0000256" key="6">
    <source>
        <dbReference type="ARBA" id="ARBA00022729"/>
    </source>
</evidence>
<name>A0A4V0P2L4_FLUSA</name>
<evidence type="ECO:0000256" key="11">
    <source>
        <dbReference type="ARBA" id="ARBA00023284"/>
    </source>
</evidence>
<gene>
    <name evidence="14" type="ORF">JCM31447_20840</name>
</gene>
<dbReference type="GO" id="GO:0048038">
    <property type="term" value="F:quinone binding"/>
    <property type="evidence" value="ECO:0007669"/>
    <property type="project" value="UniProtKB-KW"/>
</dbReference>
<dbReference type="Gene3D" id="1.20.1440.130">
    <property type="entry name" value="VKOR domain"/>
    <property type="match status" value="1"/>
</dbReference>
<evidence type="ECO:0000256" key="9">
    <source>
        <dbReference type="ARBA" id="ARBA00023136"/>
    </source>
</evidence>